<dbReference type="PROSITE" id="PS50202">
    <property type="entry name" value="MSP"/>
    <property type="match status" value="1"/>
</dbReference>
<reference evidence="3" key="1">
    <citation type="journal article" date="2012" name="Nat. Biotechnol.">
        <title>Reference genome sequence of the model plant Setaria.</title>
        <authorList>
            <person name="Bennetzen J.L."/>
            <person name="Schmutz J."/>
            <person name="Wang H."/>
            <person name="Percifield R."/>
            <person name="Hawkins J."/>
            <person name="Pontaroli A.C."/>
            <person name="Estep M."/>
            <person name="Feng L."/>
            <person name="Vaughn J.N."/>
            <person name="Grimwood J."/>
            <person name="Jenkins J."/>
            <person name="Barry K."/>
            <person name="Lindquist E."/>
            <person name="Hellsten U."/>
            <person name="Deshpande S."/>
            <person name="Wang X."/>
            <person name="Wu X."/>
            <person name="Mitros T."/>
            <person name="Triplett J."/>
            <person name="Yang X."/>
            <person name="Ye C.Y."/>
            <person name="Mauro-Herrera M."/>
            <person name="Wang L."/>
            <person name="Li P."/>
            <person name="Sharma M."/>
            <person name="Sharma R."/>
            <person name="Ronald P.C."/>
            <person name="Panaud O."/>
            <person name="Kellogg E.A."/>
            <person name="Brutnell T.P."/>
            <person name="Doust A.N."/>
            <person name="Tuskan G.A."/>
            <person name="Rokhsar D."/>
            <person name="Devos K.M."/>
        </authorList>
    </citation>
    <scope>NUCLEOTIDE SEQUENCE [LARGE SCALE GENOMIC DNA]</scope>
    <source>
        <strain evidence="3">Yugu1</strain>
    </source>
</reference>
<dbReference type="FunFam" id="3.30.200.20:FF:000465">
    <property type="entry name" value="Cysteine-rich receptor-like protein kinase 6"/>
    <property type="match status" value="1"/>
</dbReference>
<feature type="domain" description="MSP" evidence="2">
    <location>
        <begin position="332"/>
        <end position="463"/>
    </location>
</feature>
<dbReference type="PANTHER" id="PTHR45707:SF50">
    <property type="entry name" value="VESICLE-ASSOCIATED PROTEIN 1-1"/>
    <property type="match status" value="1"/>
</dbReference>
<reference evidence="3" key="2">
    <citation type="submission" date="2015-07" db="EMBL/GenBank/DDBJ databases">
        <authorList>
            <person name="Noorani M."/>
        </authorList>
    </citation>
    <scope>NUCLEOTIDE SEQUENCE</scope>
    <source>
        <strain evidence="3">Yugu1</strain>
    </source>
</reference>
<accession>A0A368PW02</accession>
<dbReference type="InterPro" id="IPR001680">
    <property type="entry name" value="WD40_rpt"/>
</dbReference>
<dbReference type="Gene3D" id="2.60.40.10">
    <property type="entry name" value="Immunoglobulins"/>
    <property type="match status" value="2"/>
</dbReference>
<dbReference type="SUPFAM" id="SSF49354">
    <property type="entry name" value="PapD-like"/>
    <property type="match status" value="2"/>
</dbReference>
<dbReference type="Pfam" id="PF00635">
    <property type="entry name" value="Motile_Sperm"/>
    <property type="match status" value="1"/>
</dbReference>
<dbReference type="SMART" id="SM00220">
    <property type="entry name" value="S_TKc"/>
    <property type="match status" value="1"/>
</dbReference>
<dbReference type="InterPro" id="IPR036322">
    <property type="entry name" value="WD40_repeat_dom_sf"/>
</dbReference>
<organism evidence="3">
    <name type="scientific">Setaria italica</name>
    <name type="common">Foxtail millet</name>
    <name type="synonym">Panicum italicum</name>
    <dbReference type="NCBI Taxonomy" id="4555"/>
    <lineage>
        <taxon>Eukaryota</taxon>
        <taxon>Viridiplantae</taxon>
        <taxon>Streptophyta</taxon>
        <taxon>Embryophyta</taxon>
        <taxon>Tracheophyta</taxon>
        <taxon>Spermatophyta</taxon>
        <taxon>Magnoliopsida</taxon>
        <taxon>Liliopsida</taxon>
        <taxon>Poales</taxon>
        <taxon>Poaceae</taxon>
        <taxon>PACMAD clade</taxon>
        <taxon>Panicoideae</taxon>
        <taxon>Panicodae</taxon>
        <taxon>Paniceae</taxon>
        <taxon>Cenchrinae</taxon>
        <taxon>Setaria</taxon>
    </lineage>
</organism>
<name>A0A368PW02_SETIT</name>
<dbReference type="InterPro" id="IPR000535">
    <property type="entry name" value="MSP_dom"/>
</dbReference>
<dbReference type="SUPFAM" id="SSF50978">
    <property type="entry name" value="WD40 repeat-like"/>
    <property type="match status" value="1"/>
</dbReference>
<evidence type="ECO:0000259" key="2">
    <source>
        <dbReference type="PROSITE" id="PS50202"/>
    </source>
</evidence>
<dbReference type="EMBL" id="CM003529">
    <property type="protein sequence ID" value="RCV09905.1"/>
    <property type="molecule type" value="Genomic_DNA"/>
</dbReference>
<dbReference type="Gene3D" id="2.130.10.10">
    <property type="entry name" value="YVTN repeat-like/Quinoprotein amine dehydrogenase"/>
    <property type="match status" value="1"/>
</dbReference>
<dbReference type="InterPro" id="IPR008271">
    <property type="entry name" value="Ser/Thr_kinase_AS"/>
</dbReference>
<dbReference type="PROSITE" id="PS50011">
    <property type="entry name" value="PROTEIN_KINASE_DOM"/>
    <property type="match status" value="1"/>
</dbReference>
<dbReference type="GO" id="GO:0004672">
    <property type="term" value="F:protein kinase activity"/>
    <property type="evidence" value="ECO:0007669"/>
    <property type="project" value="InterPro"/>
</dbReference>
<protein>
    <recommendedName>
        <fullName evidence="4">Protein kinase domain-containing protein</fullName>
    </recommendedName>
</protein>
<dbReference type="InterPro" id="IPR011009">
    <property type="entry name" value="Kinase-like_dom_sf"/>
</dbReference>
<dbReference type="SUPFAM" id="SSF56112">
    <property type="entry name" value="Protein kinase-like (PK-like)"/>
    <property type="match status" value="1"/>
</dbReference>
<dbReference type="InterPro" id="IPR000719">
    <property type="entry name" value="Prot_kinase_dom"/>
</dbReference>
<evidence type="ECO:0008006" key="4">
    <source>
        <dbReference type="Google" id="ProtNLM"/>
    </source>
</evidence>
<dbReference type="SMART" id="SM00320">
    <property type="entry name" value="WD40"/>
    <property type="match status" value="3"/>
</dbReference>
<dbReference type="InterPro" id="IPR013783">
    <property type="entry name" value="Ig-like_fold"/>
</dbReference>
<sequence>MGDIARGLESLGRVLGGSMKPGRLKLPVLSHITDNFSDNRKIGEGGCGHVYKGILPSGKMVAVKKLFKSQTMDERMFQQEVETMMSVKHQNIVRFIGYCSHTEQEAVQMTRKHVFADDLERLLCFEYISKGSLEDHVTDELRGLEWHIRFQIIKGICQGLHHLHKEKSIIHMDLKPANILLNDDLVPKITDFGISRSGETSETMSEVRMYSPQYCAPEYKFDRRMSFMSDIYSLGVIIKEMVTGSREEPNVDRVQRRWRHRWKNAKHMSLVYQQQVTKCLQLAQRCTNLEPTERPDILVIIRELNEMDSTPDISNASISTVEQQRNSFLEDMLGIEPLDLHFTAEHNKQTSGSIKLTNDTDDYIAFQISLEEKNIAFWVSAPSRLPLCVHPNKDVVPPRSSCRVTVTLEAVKKPLQKKHCIEKFCVQSTRVDKGVTSKHITGDMFKEEAGKDVDMVNFMVSVHAPKQLLIVDPLELRYRTIELNKPSPCLIQLTNMTDDYVAFTFVLPQQGNVLYYHEAIGTGIMPPWSTRGVVVDMLVKEKALTEMMQCKDTCVVRSVVVDKGLRNDDVTVEFFDDQIGVHEMELDIVFAEQPQAASSSMRHPMFDDDQDWEEDQLELLGDRAMLMSPFLIETELLHIYPAELHVSYEGDEEGDDGEYISLANKTDDDVMYAINYYYDRRGEVFSIIAHDKGVLPPQSTCAVRVHCVSNHHYQVGVTMISGSRRYRTADDFFDNYTCDTREELMSQVRSEGGKVHEALLACVVHTSPHPESVATDCKQHQVIHSMDDEIGLGSLQCMDVHPTEPWIVTGHRNRVVCIWKIDPETGACEERMMSKMTGTPISDYFFWMSSVKFIARMQWVVCAAYHSTCIAVFTYADNGLTEIKRFQADYQLHNLKSLAVHPTLPYLLSSSEGNFIQLWDWDKGWICIRKFKCSRADTLRSVSFQMTFDPKDAYSFASLNYSGDINLWNIYYERPITSFRGDTAAIAYCNTGPNMQRMLAVVDDTEKIEILDLRSNTTHVQTLEAAMRIEGYKELSLIACHPTLPLLATTCSICAPYTGALWNYTSYGLKRVYTFNCGDPVRGLGFIDIEGFQRLVIATYKGIQIVDILDGATLSGRPGDSFSV</sequence>
<dbReference type="Pfam" id="PF00400">
    <property type="entry name" value="WD40"/>
    <property type="match status" value="2"/>
</dbReference>
<feature type="domain" description="Protein kinase" evidence="1">
    <location>
        <begin position="36"/>
        <end position="313"/>
    </location>
</feature>
<dbReference type="Gene3D" id="1.10.510.10">
    <property type="entry name" value="Transferase(Phosphotransferase) domain 1"/>
    <property type="match status" value="1"/>
</dbReference>
<dbReference type="AlphaFoldDB" id="A0A368PW02"/>
<dbReference type="Gene3D" id="3.30.200.20">
    <property type="entry name" value="Phosphorylase Kinase, domain 1"/>
    <property type="match status" value="1"/>
</dbReference>
<dbReference type="PROSITE" id="PS00108">
    <property type="entry name" value="PROTEIN_KINASE_ST"/>
    <property type="match status" value="1"/>
</dbReference>
<dbReference type="Pfam" id="PF00069">
    <property type="entry name" value="Pkinase"/>
    <property type="match status" value="1"/>
</dbReference>
<evidence type="ECO:0000313" key="3">
    <source>
        <dbReference type="EMBL" id="RCV09905.1"/>
    </source>
</evidence>
<dbReference type="PANTHER" id="PTHR45707">
    <property type="entry name" value="C2 CALCIUM/LIPID-BINDING PLANT PHOSPHORIBOSYLTRANSFERASE FAMILY PROTEIN"/>
    <property type="match status" value="1"/>
</dbReference>
<dbReference type="STRING" id="4555.A0A368PW02"/>
<gene>
    <name evidence="3" type="ORF">SETIT_2G067500v2</name>
</gene>
<dbReference type="GO" id="GO:0005524">
    <property type="term" value="F:ATP binding"/>
    <property type="evidence" value="ECO:0007669"/>
    <property type="project" value="InterPro"/>
</dbReference>
<dbReference type="OrthoDB" id="693206at2759"/>
<dbReference type="InterPro" id="IPR015943">
    <property type="entry name" value="WD40/YVTN_repeat-like_dom_sf"/>
</dbReference>
<dbReference type="InterPro" id="IPR008962">
    <property type="entry name" value="PapD-like_sf"/>
</dbReference>
<proteinExistence type="predicted"/>
<evidence type="ECO:0000259" key="1">
    <source>
        <dbReference type="PROSITE" id="PS50011"/>
    </source>
</evidence>